<proteinExistence type="predicted"/>
<reference evidence="2" key="2">
    <citation type="submission" date="2015-07" db="EMBL/GenBank/DDBJ databases">
        <title>Contrasting host-pathogen interactions and genome evolution in two generalist and specialist microsporidian pathogens of mosquitoes.</title>
        <authorList>
            <consortium name="The Broad Institute Genomics Platform"/>
            <consortium name="The Broad Institute Genome Sequencing Center for Infectious Disease"/>
            <person name="Cuomo C.A."/>
            <person name="Sanscrainte N.D."/>
            <person name="Goldberg J.M."/>
            <person name="Heiman D."/>
            <person name="Young S."/>
            <person name="Zeng Q."/>
            <person name="Becnel J.J."/>
            <person name="Birren B.W."/>
        </authorList>
    </citation>
    <scope>NUCLEOTIDE SEQUENCE [LARGE SCALE GENOMIC DNA]</scope>
    <source>
        <strain evidence="2">USNM 41457</strain>
    </source>
</reference>
<dbReference type="AlphaFoldDB" id="J8ZRE4"/>
<name>J8ZRE4_EDHAE</name>
<evidence type="ECO:0000313" key="2">
    <source>
        <dbReference type="Proteomes" id="UP000003163"/>
    </source>
</evidence>
<protein>
    <submittedName>
        <fullName evidence="1">Uncharacterized protein</fullName>
    </submittedName>
</protein>
<dbReference type="Proteomes" id="UP000003163">
    <property type="component" value="Unassembled WGS sequence"/>
</dbReference>
<dbReference type="InParanoid" id="J8ZRE4"/>
<dbReference type="HOGENOM" id="CLU_2291670_0_0_1"/>
<dbReference type="EMBL" id="AFBI03000080">
    <property type="protein sequence ID" value="EJW02268.1"/>
    <property type="molecule type" value="Genomic_DNA"/>
</dbReference>
<gene>
    <name evidence="1" type="ORF">EDEG_03292</name>
</gene>
<reference evidence="1 2" key="1">
    <citation type="submission" date="2011-08" db="EMBL/GenBank/DDBJ databases">
        <authorList>
            <person name="Liu Z.J."/>
            <person name="Shi F.L."/>
            <person name="Lu J.Q."/>
            <person name="Li M."/>
            <person name="Wang Z.L."/>
        </authorList>
    </citation>
    <scope>NUCLEOTIDE SEQUENCE [LARGE SCALE GENOMIC DNA]</scope>
    <source>
        <strain evidence="1 2">USNM 41457</strain>
    </source>
</reference>
<dbReference type="OrthoDB" id="2193106at2759"/>
<accession>J8ZRE4</accession>
<sequence>MTVLFFRDHPNLEEIYKKNPNYFPLYLNSKITGDLEELRLTKNPGEFLYALNTVEFNNVFECFEDQSNDKNEIKNEVKTPKTSIFGKSKKQTNFASFIKKK</sequence>
<keyword evidence="2" id="KW-1185">Reference proteome</keyword>
<dbReference type="VEuPathDB" id="MicrosporidiaDB:EDEG_03292"/>
<comment type="caution">
    <text evidence="1">The sequence shown here is derived from an EMBL/GenBank/DDBJ whole genome shotgun (WGS) entry which is preliminary data.</text>
</comment>
<evidence type="ECO:0000313" key="1">
    <source>
        <dbReference type="EMBL" id="EJW02268.1"/>
    </source>
</evidence>
<organism evidence="1 2">
    <name type="scientific">Edhazardia aedis (strain USNM 41457)</name>
    <name type="common">Microsporidian parasite</name>
    <dbReference type="NCBI Taxonomy" id="1003232"/>
    <lineage>
        <taxon>Eukaryota</taxon>
        <taxon>Fungi</taxon>
        <taxon>Fungi incertae sedis</taxon>
        <taxon>Microsporidia</taxon>
        <taxon>Edhazardia</taxon>
    </lineage>
</organism>